<protein>
    <submittedName>
        <fullName evidence="8">Uncharacterized protein</fullName>
    </submittedName>
</protein>
<dbReference type="InParanoid" id="A0A0C2X618"/>
<keyword evidence="9" id="KW-1185">Reference proteome</keyword>
<feature type="domain" description="Trs120/TRAPPC9 fourth Ig-like" evidence="7">
    <location>
        <begin position="1227"/>
        <end position="1279"/>
    </location>
</feature>
<dbReference type="InterPro" id="IPR058563">
    <property type="entry name" value="Trs120_TRAPPC9_N"/>
</dbReference>
<evidence type="ECO:0000259" key="4">
    <source>
        <dbReference type="Pfam" id="PF26251"/>
    </source>
</evidence>
<feature type="domain" description="Trs120/TRAPPC9 N-terminal" evidence="3">
    <location>
        <begin position="10"/>
        <end position="320"/>
    </location>
</feature>
<dbReference type="InterPro" id="IPR058564">
    <property type="entry name" value="TPR_TRAPPC9_Trs120"/>
</dbReference>
<dbReference type="InterPro" id="IPR013935">
    <property type="entry name" value="Trs120_TRAPPC9"/>
</dbReference>
<evidence type="ECO:0000313" key="8">
    <source>
        <dbReference type="EMBL" id="KIL69772.1"/>
    </source>
</evidence>
<dbReference type="InterPro" id="IPR058565">
    <property type="entry name" value="Ig_TRAPPC9_Trs120_1st"/>
</dbReference>
<dbReference type="HOGENOM" id="CLU_002231_2_1_1"/>
<evidence type="ECO:0000259" key="3">
    <source>
        <dbReference type="Pfam" id="PF08626"/>
    </source>
</evidence>
<comment type="subcellular location">
    <subcellularLocation>
        <location evidence="1">Golgi apparatus</location>
    </subcellularLocation>
</comment>
<dbReference type="OrthoDB" id="27962at2759"/>
<dbReference type="Pfam" id="PF26280">
    <property type="entry name" value="Ig_TRAPPC9-Trs120_2nd"/>
    <property type="match status" value="1"/>
</dbReference>
<evidence type="ECO:0000313" key="9">
    <source>
        <dbReference type="Proteomes" id="UP000054549"/>
    </source>
</evidence>
<feature type="domain" description="Trs120/TRAPPC9 third Ig-like" evidence="6">
    <location>
        <begin position="1043"/>
        <end position="1178"/>
    </location>
</feature>
<dbReference type="InterPro" id="IPR058567">
    <property type="entry name" value="Ig_TRAPPC9_Trs120_3rd"/>
</dbReference>
<evidence type="ECO:0000259" key="5">
    <source>
        <dbReference type="Pfam" id="PF26254"/>
    </source>
</evidence>
<gene>
    <name evidence="8" type="ORF">M378DRAFT_190156</name>
</gene>
<dbReference type="Pfam" id="PF26254">
    <property type="entry name" value="Ig_TRAPPC9-Trs120_1st"/>
    <property type="match status" value="1"/>
</dbReference>
<dbReference type="FunCoup" id="A0A0C2X618">
    <property type="interactions" value="66"/>
</dbReference>
<name>A0A0C2X618_AMAMK</name>
<feature type="domain" description="Trs120/TRAPPC9 TPR region" evidence="4">
    <location>
        <begin position="341"/>
        <end position="653"/>
    </location>
</feature>
<evidence type="ECO:0000259" key="7">
    <source>
        <dbReference type="Pfam" id="PF26283"/>
    </source>
</evidence>
<accession>A0A0C2X618</accession>
<sequence>MDPFAFGSLAHFRILLVPVGAIPRITFERLATEIRSFESIRLGDIPSDAKDERVRFMPNSLSTGRILLSFPTLPPPASHLPLSLFRPSHFPLAVIGVAACSHREALPSIHAQFGESLIDIFPPGSIFPLVKTCFVYDESDEGNLNLTDDLHDFVVIPSAMGNKKLYIGTLLADLCSNVLGEFAAVAQTLESPVGNEYLNASLFPLFPSTSELPNRVGGVDYSPRSSVTLSAAPPGKRNSAFRQSILTAPAPKKRMSTIGAASSHGRLFKVLGDLFLLAGRIEDASVWYTEALQSFRTQDSTWHASVLEGMSTLAIIEAWTTGHGLHTSVSSSKEPWTDISEKLSQASGLYQRSAITEGEQNNALLSLVYTSCILRHASLFFSIWSAKGWGPLSFSTMLQAGPTPCLPSTISHEDSTRWSNLERLSSVSGISRSFVSSIIAQAHGPWLLHLAPRDRINVLEIMASVYACLGYRRKEIYILREVLGCIMDLVVCGREEDGLSRTNVPVTNGLNIQSVIAPSQAAGVGAVGIRFSESSDGNDSILRLLKYVCKVLGIDLEAVKTVDAVEGAVQSAIDDDSVQLESDADHTQMHGWPELQLGVLREAVAIAEALPDFLAVAQFSVSALKTLRHILTPADQLHLYSTSTRALSIARRRGATRSVEYWAERPVTNIAITPLSLIRVPVEKPMSALQGNVSAASPIFAGATDPFLYNPRKVVIGTSKNLVVQNELLEFTVILHNPYVFDLEFQSISLSTTGVEFTSQPSRVIVPGNHIHQINLSGRPLGTGVLTVRGCFLQAMGGAVQEFLVPVLTNDEEEVLARRRSALASETGRYKYSGLACPPWSRKETRGSLLVSSRIARRFLQCHVVPEQPLLRIRRTSITHGAVMLFDGEKSPIRITIENVSHLPIDFVRLAFDDSTIGPAQQSLAEGELSVFDTYETEYSLLHKPVLSCSKDDGIVMLPGQSHTLTIQCHGKVGCTNGTVHMSYAYAHRTDAESANIFHTRQLSYSMMVTVYQMLECHAMDVVPFPSYPAARVNGSVDDEILHVDDSGWCLFSLDIRNTYGSPFDVTLERVQEGVGSASTTATISPGSTAKLFIPLKKLSLEADHLSRPIPTLSDRQFIVSKSNLSDYEEQMQRELFWYREELFKIVSGRWRESGGTRWGELSLRKQRMTLSMLDALKLETVQVQLTLTAPSIKSQDEEFCPRPYEFICLKATVKSLSLYSNIFMMNLRLEPSEHVIYDGISQKIPVGRLEPGESREIDTTVCFLAHGYYEVSAEVRLAKGDQTELAGMGFLNVNLSQGNRESESQPKGIV</sequence>
<dbReference type="Pfam" id="PF26283">
    <property type="entry name" value="Ig_TRAPPC9-Trs120_4th"/>
    <property type="match status" value="1"/>
</dbReference>
<dbReference type="GO" id="GO:0005802">
    <property type="term" value="C:trans-Golgi network"/>
    <property type="evidence" value="ECO:0007669"/>
    <property type="project" value="TreeGrafter"/>
</dbReference>
<organism evidence="8 9">
    <name type="scientific">Amanita muscaria (strain Koide BX008)</name>
    <dbReference type="NCBI Taxonomy" id="946122"/>
    <lineage>
        <taxon>Eukaryota</taxon>
        <taxon>Fungi</taxon>
        <taxon>Dikarya</taxon>
        <taxon>Basidiomycota</taxon>
        <taxon>Agaricomycotina</taxon>
        <taxon>Agaricomycetes</taxon>
        <taxon>Agaricomycetidae</taxon>
        <taxon>Agaricales</taxon>
        <taxon>Pluteineae</taxon>
        <taxon>Amanitaceae</taxon>
        <taxon>Amanita</taxon>
    </lineage>
</organism>
<dbReference type="STRING" id="946122.A0A0C2X618"/>
<dbReference type="Proteomes" id="UP000054549">
    <property type="component" value="Unassembled WGS sequence"/>
</dbReference>
<evidence type="ECO:0000259" key="6">
    <source>
        <dbReference type="Pfam" id="PF26282"/>
    </source>
</evidence>
<dbReference type="PANTHER" id="PTHR21512">
    <property type="entry name" value="TRAFFICKING PROTEIN PARTICLE COMPLEX SUBUNIT 9"/>
    <property type="match status" value="1"/>
</dbReference>
<keyword evidence="2" id="KW-0333">Golgi apparatus</keyword>
<dbReference type="Pfam" id="PF26251">
    <property type="entry name" value="TPR_TRAPPC9-Trs120"/>
    <property type="match status" value="1"/>
</dbReference>
<dbReference type="EMBL" id="KN818225">
    <property type="protein sequence ID" value="KIL69772.1"/>
    <property type="molecule type" value="Genomic_DNA"/>
</dbReference>
<proteinExistence type="predicted"/>
<dbReference type="PANTHER" id="PTHR21512:SF5">
    <property type="entry name" value="TRAFFICKING PROTEIN PARTICLE COMPLEX SUBUNIT 9"/>
    <property type="match status" value="1"/>
</dbReference>
<dbReference type="Pfam" id="PF08626">
    <property type="entry name" value="TRAPPC9-Trs120"/>
    <property type="match status" value="1"/>
</dbReference>
<feature type="domain" description="Trs120/TRAPPC9 first Ig-like" evidence="5">
    <location>
        <begin position="667"/>
        <end position="867"/>
    </location>
</feature>
<reference evidence="8 9" key="1">
    <citation type="submission" date="2014-04" db="EMBL/GenBank/DDBJ databases">
        <title>Evolutionary Origins and Diversification of the Mycorrhizal Mutualists.</title>
        <authorList>
            <consortium name="DOE Joint Genome Institute"/>
            <consortium name="Mycorrhizal Genomics Consortium"/>
            <person name="Kohler A."/>
            <person name="Kuo A."/>
            <person name="Nagy L.G."/>
            <person name="Floudas D."/>
            <person name="Copeland A."/>
            <person name="Barry K.W."/>
            <person name="Cichocki N."/>
            <person name="Veneault-Fourrey C."/>
            <person name="LaButti K."/>
            <person name="Lindquist E.A."/>
            <person name="Lipzen A."/>
            <person name="Lundell T."/>
            <person name="Morin E."/>
            <person name="Murat C."/>
            <person name="Riley R."/>
            <person name="Ohm R."/>
            <person name="Sun H."/>
            <person name="Tunlid A."/>
            <person name="Henrissat B."/>
            <person name="Grigoriev I.V."/>
            <person name="Hibbett D.S."/>
            <person name="Martin F."/>
        </authorList>
    </citation>
    <scope>NUCLEOTIDE SEQUENCE [LARGE SCALE GENOMIC DNA]</scope>
    <source>
        <strain evidence="8 9">Koide BX008</strain>
    </source>
</reference>
<evidence type="ECO:0000256" key="1">
    <source>
        <dbReference type="ARBA" id="ARBA00004555"/>
    </source>
</evidence>
<dbReference type="InterPro" id="IPR058568">
    <property type="entry name" value="Ig_TRAPPC9_Trs120_4th"/>
</dbReference>
<dbReference type="Pfam" id="PF26282">
    <property type="entry name" value="Ig_TRAPPC9-Trs120_3rd"/>
    <property type="match status" value="1"/>
</dbReference>
<evidence type="ECO:0000256" key="2">
    <source>
        <dbReference type="ARBA" id="ARBA00023034"/>
    </source>
</evidence>